<evidence type="ECO:0000256" key="1">
    <source>
        <dbReference type="SAM" id="MobiDB-lite"/>
    </source>
</evidence>
<dbReference type="Proteomes" id="UP001054889">
    <property type="component" value="Unassembled WGS sequence"/>
</dbReference>
<feature type="domain" description="Lipoxygenase" evidence="2">
    <location>
        <begin position="1"/>
        <end position="109"/>
    </location>
</feature>
<evidence type="ECO:0000313" key="3">
    <source>
        <dbReference type="EMBL" id="GJN23636.1"/>
    </source>
</evidence>
<gene>
    <name evidence="3" type="primary">gb11301</name>
    <name evidence="3" type="ORF">PR202_gb11301</name>
</gene>
<reference evidence="3" key="1">
    <citation type="journal article" date="2018" name="DNA Res.">
        <title>Multiple hybrid de novo genome assembly of finger millet, an orphan allotetraploid crop.</title>
        <authorList>
            <person name="Hatakeyama M."/>
            <person name="Aluri S."/>
            <person name="Balachadran M.T."/>
            <person name="Sivarajan S.R."/>
            <person name="Patrignani A."/>
            <person name="Gruter S."/>
            <person name="Poveda L."/>
            <person name="Shimizu-Inatsugi R."/>
            <person name="Baeten J."/>
            <person name="Francoijs K.J."/>
            <person name="Nataraja K.N."/>
            <person name="Reddy Y.A.N."/>
            <person name="Phadnis S."/>
            <person name="Ravikumar R.L."/>
            <person name="Schlapbach R."/>
            <person name="Sreeman S.M."/>
            <person name="Shimizu K.K."/>
        </authorList>
    </citation>
    <scope>NUCLEOTIDE SEQUENCE</scope>
</reference>
<evidence type="ECO:0000259" key="2">
    <source>
        <dbReference type="PROSITE" id="PS51393"/>
    </source>
</evidence>
<feature type="region of interest" description="Disordered" evidence="1">
    <location>
        <begin position="1"/>
        <end position="38"/>
    </location>
</feature>
<dbReference type="SUPFAM" id="SSF48484">
    <property type="entry name" value="Lipoxigenase"/>
    <property type="match status" value="1"/>
</dbReference>
<keyword evidence="4" id="KW-1185">Reference proteome</keyword>
<protein>
    <recommendedName>
        <fullName evidence="2">Lipoxygenase domain-containing protein</fullName>
    </recommendedName>
</protein>
<reference evidence="3" key="2">
    <citation type="submission" date="2021-12" db="EMBL/GenBank/DDBJ databases">
        <title>Resequencing data analysis of finger millet.</title>
        <authorList>
            <person name="Hatakeyama M."/>
            <person name="Aluri S."/>
            <person name="Balachadran M.T."/>
            <person name="Sivarajan S.R."/>
            <person name="Poveda L."/>
            <person name="Shimizu-Inatsugi R."/>
            <person name="Schlapbach R."/>
            <person name="Sreeman S.M."/>
            <person name="Shimizu K.K."/>
        </authorList>
    </citation>
    <scope>NUCLEOTIDE SEQUENCE</scope>
</reference>
<sequence>MDRVGPARGRQLWAVPVRRVPPEPSDREPTADAGASSKEYAMLEAGQKEADLVFIHTITSQWQTILGISLIEILSKHASDEVYSASVTSQIAGRLTPGRWRRSIGSAAA</sequence>
<dbReference type="GO" id="GO:0016702">
    <property type="term" value="F:oxidoreductase activity, acting on single donors with incorporation of molecular oxygen, incorporation of two atoms of oxygen"/>
    <property type="evidence" value="ECO:0007669"/>
    <property type="project" value="InterPro"/>
</dbReference>
<dbReference type="AlphaFoldDB" id="A0AAV5EM73"/>
<dbReference type="PROSITE" id="PS51393">
    <property type="entry name" value="LIPOXYGENASE_3"/>
    <property type="match status" value="1"/>
</dbReference>
<evidence type="ECO:0000313" key="4">
    <source>
        <dbReference type="Proteomes" id="UP001054889"/>
    </source>
</evidence>
<dbReference type="InterPro" id="IPR036226">
    <property type="entry name" value="LipOase_C_sf"/>
</dbReference>
<dbReference type="EMBL" id="BQKI01000076">
    <property type="protein sequence ID" value="GJN23636.1"/>
    <property type="molecule type" value="Genomic_DNA"/>
</dbReference>
<organism evidence="3 4">
    <name type="scientific">Eleusine coracana subsp. coracana</name>
    <dbReference type="NCBI Taxonomy" id="191504"/>
    <lineage>
        <taxon>Eukaryota</taxon>
        <taxon>Viridiplantae</taxon>
        <taxon>Streptophyta</taxon>
        <taxon>Embryophyta</taxon>
        <taxon>Tracheophyta</taxon>
        <taxon>Spermatophyta</taxon>
        <taxon>Magnoliopsida</taxon>
        <taxon>Liliopsida</taxon>
        <taxon>Poales</taxon>
        <taxon>Poaceae</taxon>
        <taxon>PACMAD clade</taxon>
        <taxon>Chloridoideae</taxon>
        <taxon>Cynodonteae</taxon>
        <taxon>Eleusininae</taxon>
        <taxon>Eleusine</taxon>
    </lineage>
</organism>
<dbReference type="Pfam" id="PF00305">
    <property type="entry name" value="Lipoxygenase"/>
    <property type="match status" value="1"/>
</dbReference>
<proteinExistence type="predicted"/>
<dbReference type="InterPro" id="IPR013819">
    <property type="entry name" value="LipOase_C"/>
</dbReference>
<accession>A0AAV5EM73</accession>
<dbReference type="GO" id="GO:0046872">
    <property type="term" value="F:metal ion binding"/>
    <property type="evidence" value="ECO:0007669"/>
    <property type="project" value="InterPro"/>
</dbReference>
<feature type="compositionally biased region" description="Basic and acidic residues" evidence="1">
    <location>
        <begin position="20"/>
        <end position="30"/>
    </location>
</feature>
<name>A0AAV5EM73_ELECO</name>
<comment type="caution">
    <text evidence="3">The sequence shown here is derived from an EMBL/GenBank/DDBJ whole genome shotgun (WGS) entry which is preliminary data.</text>
</comment>